<sequence>MNENELYLPTWQELSESRQRTLFEQVLRYFINPLWQVTDIRPLIMQYRRQLLQSFQVELNGQTFLFVPGNLTAHLNSDVVAVSPFMITRTAVNANLYYLGELDMVTGESFGHTRELKSYQSEIEIYLSQINRQPSLDPFATPPQVIQTDHLTFGTTESETVPIYLQQDWSYAELRQALRRDGGNLPTPNQWQAAVTAGFKTFEVPVQQDWSSAVYEQFGYGMAFQQAQPWELLDDVAIVKPNPLSIGISDERELGEALAVNGDRETLAVAFEEMAYRIVFNVQLD</sequence>
<dbReference type="STRING" id="1423735.FC15_GL001482"/>
<dbReference type="RefSeq" id="WP_057824393.1">
    <property type="nucleotide sequence ID" value="NZ_AZFX01000040.1"/>
</dbReference>
<accession>A0A0R1VXD4</accession>
<dbReference type="PATRIC" id="fig|1423735.3.peg.1531"/>
<organism evidence="1 2">
    <name type="scientific">Lapidilactobacillus concavus DSM 17758</name>
    <dbReference type="NCBI Taxonomy" id="1423735"/>
    <lineage>
        <taxon>Bacteria</taxon>
        <taxon>Bacillati</taxon>
        <taxon>Bacillota</taxon>
        <taxon>Bacilli</taxon>
        <taxon>Lactobacillales</taxon>
        <taxon>Lactobacillaceae</taxon>
        <taxon>Lapidilactobacillus</taxon>
    </lineage>
</organism>
<evidence type="ECO:0000313" key="1">
    <source>
        <dbReference type="EMBL" id="KRM10250.1"/>
    </source>
</evidence>
<dbReference type="AlphaFoldDB" id="A0A0R1VXD4"/>
<protein>
    <submittedName>
        <fullName evidence="1">Uncharacterized protein</fullName>
    </submittedName>
</protein>
<reference evidence="1 2" key="1">
    <citation type="journal article" date="2015" name="Genome Announc.">
        <title>Expanding the biotechnology potential of lactobacilli through comparative genomics of 213 strains and associated genera.</title>
        <authorList>
            <person name="Sun Z."/>
            <person name="Harris H.M."/>
            <person name="McCann A."/>
            <person name="Guo C."/>
            <person name="Argimon S."/>
            <person name="Zhang W."/>
            <person name="Yang X."/>
            <person name="Jeffery I.B."/>
            <person name="Cooney J.C."/>
            <person name="Kagawa T.F."/>
            <person name="Liu W."/>
            <person name="Song Y."/>
            <person name="Salvetti E."/>
            <person name="Wrobel A."/>
            <person name="Rasinkangas P."/>
            <person name="Parkhill J."/>
            <person name="Rea M.C."/>
            <person name="O'Sullivan O."/>
            <person name="Ritari J."/>
            <person name="Douillard F.P."/>
            <person name="Paul Ross R."/>
            <person name="Yang R."/>
            <person name="Briner A.E."/>
            <person name="Felis G.E."/>
            <person name="de Vos W.M."/>
            <person name="Barrangou R."/>
            <person name="Klaenhammer T.R."/>
            <person name="Caufield P.W."/>
            <person name="Cui Y."/>
            <person name="Zhang H."/>
            <person name="O'Toole P.W."/>
        </authorList>
    </citation>
    <scope>NUCLEOTIDE SEQUENCE [LARGE SCALE GENOMIC DNA]</scope>
    <source>
        <strain evidence="1 2">DSM 17758</strain>
    </source>
</reference>
<name>A0A0R1VXD4_9LACO</name>
<proteinExistence type="predicted"/>
<dbReference type="EMBL" id="AZFX01000040">
    <property type="protein sequence ID" value="KRM10250.1"/>
    <property type="molecule type" value="Genomic_DNA"/>
</dbReference>
<dbReference type="OrthoDB" id="4050476at2"/>
<dbReference type="Proteomes" id="UP000051315">
    <property type="component" value="Unassembled WGS sequence"/>
</dbReference>
<evidence type="ECO:0000313" key="2">
    <source>
        <dbReference type="Proteomes" id="UP000051315"/>
    </source>
</evidence>
<comment type="caution">
    <text evidence="1">The sequence shown here is derived from an EMBL/GenBank/DDBJ whole genome shotgun (WGS) entry which is preliminary data.</text>
</comment>
<keyword evidence="2" id="KW-1185">Reference proteome</keyword>
<gene>
    <name evidence="1" type="ORF">FC15_GL001482</name>
</gene>